<gene>
    <name evidence="2" type="ORF">IAB82_02880</name>
</gene>
<feature type="transmembrane region" description="Helical" evidence="1">
    <location>
        <begin position="96"/>
        <end position="115"/>
    </location>
</feature>
<evidence type="ECO:0000313" key="3">
    <source>
        <dbReference type="Proteomes" id="UP000823603"/>
    </source>
</evidence>
<accession>A0A9D9IDN4</accession>
<feature type="transmembrane region" description="Helical" evidence="1">
    <location>
        <begin position="127"/>
        <end position="150"/>
    </location>
</feature>
<dbReference type="EMBL" id="JADIMB010000042">
    <property type="protein sequence ID" value="MBO8470722.1"/>
    <property type="molecule type" value="Genomic_DNA"/>
</dbReference>
<feature type="transmembrane region" description="Helical" evidence="1">
    <location>
        <begin position="42"/>
        <end position="61"/>
    </location>
</feature>
<sequence length="249" mass="27355">MAGTQPVDSAFTGGVLHLVPLDGTAVTSHQSYASVQDTPLTGTLPVSILIIISTVICIASLRKYVNLVPSLAGCMVRWKENINLEDSVPLSRSRDYIFYILAIPFCILASCSRMYCPELLSGLPPQLYFASVTGVFILYLCLRKSAFWIFRGRRASEKTYRYAAKSFRTFFIAAATTALATAGIMGIADAGQDLTGKVLLYETGFFYVLFLVRKTQIFKNYCSLFTAILYLCALEFLPTGILVATAIVL</sequence>
<keyword evidence="1" id="KW-1133">Transmembrane helix</keyword>
<keyword evidence="1" id="KW-0812">Transmembrane</keyword>
<comment type="caution">
    <text evidence="2">The sequence shown here is derived from an EMBL/GenBank/DDBJ whole genome shotgun (WGS) entry which is preliminary data.</text>
</comment>
<name>A0A9D9IDN4_9BACT</name>
<organism evidence="2 3">
    <name type="scientific">Candidatus Cryptobacteroides faecavium</name>
    <dbReference type="NCBI Taxonomy" id="2840762"/>
    <lineage>
        <taxon>Bacteria</taxon>
        <taxon>Pseudomonadati</taxon>
        <taxon>Bacteroidota</taxon>
        <taxon>Bacteroidia</taxon>
        <taxon>Bacteroidales</taxon>
        <taxon>Candidatus Cryptobacteroides</taxon>
    </lineage>
</organism>
<dbReference type="AlphaFoldDB" id="A0A9D9IDN4"/>
<protein>
    <recommendedName>
        <fullName evidence="4">DUF4271 domain-containing protein</fullName>
    </recommendedName>
</protein>
<feature type="transmembrane region" description="Helical" evidence="1">
    <location>
        <begin position="194"/>
        <end position="212"/>
    </location>
</feature>
<reference evidence="2" key="1">
    <citation type="submission" date="2020-10" db="EMBL/GenBank/DDBJ databases">
        <authorList>
            <person name="Gilroy R."/>
        </authorList>
    </citation>
    <scope>NUCLEOTIDE SEQUENCE</scope>
    <source>
        <strain evidence="2">B2-22910</strain>
    </source>
</reference>
<feature type="transmembrane region" description="Helical" evidence="1">
    <location>
        <begin position="170"/>
        <end position="188"/>
    </location>
</feature>
<feature type="transmembrane region" description="Helical" evidence="1">
    <location>
        <begin position="224"/>
        <end position="248"/>
    </location>
</feature>
<evidence type="ECO:0008006" key="4">
    <source>
        <dbReference type="Google" id="ProtNLM"/>
    </source>
</evidence>
<evidence type="ECO:0000313" key="2">
    <source>
        <dbReference type="EMBL" id="MBO8470722.1"/>
    </source>
</evidence>
<dbReference type="Proteomes" id="UP000823603">
    <property type="component" value="Unassembled WGS sequence"/>
</dbReference>
<keyword evidence="1" id="KW-0472">Membrane</keyword>
<reference evidence="2" key="2">
    <citation type="journal article" date="2021" name="PeerJ">
        <title>Extensive microbial diversity within the chicken gut microbiome revealed by metagenomics and culture.</title>
        <authorList>
            <person name="Gilroy R."/>
            <person name="Ravi A."/>
            <person name="Getino M."/>
            <person name="Pursley I."/>
            <person name="Horton D.L."/>
            <person name="Alikhan N.F."/>
            <person name="Baker D."/>
            <person name="Gharbi K."/>
            <person name="Hall N."/>
            <person name="Watson M."/>
            <person name="Adriaenssens E.M."/>
            <person name="Foster-Nyarko E."/>
            <person name="Jarju S."/>
            <person name="Secka A."/>
            <person name="Antonio M."/>
            <person name="Oren A."/>
            <person name="Chaudhuri R.R."/>
            <person name="La Ragione R."/>
            <person name="Hildebrand F."/>
            <person name="Pallen M.J."/>
        </authorList>
    </citation>
    <scope>NUCLEOTIDE SEQUENCE</scope>
    <source>
        <strain evidence="2">B2-22910</strain>
    </source>
</reference>
<proteinExistence type="predicted"/>
<evidence type="ECO:0000256" key="1">
    <source>
        <dbReference type="SAM" id="Phobius"/>
    </source>
</evidence>